<comment type="caution">
    <text evidence="4">The sequence shown here is derived from an EMBL/GenBank/DDBJ whole genome shotgun (WGS) entry which is preliminary data.</text>
</comment>
<evidence type="ECO:0000313" key="4">
    <source>
        <dbReference type="EMBL" id="MBC9130307.1"/>
    </source>
</evidence>
<feature type="coiled-coil region" evidence="1">
    <location>
        <begin position="112"/>
        <end position="205"/>
    </location>
</feature>
<dbReference type="PANTHER" id="PTHR38043:SF1">
    <property type="entry name" value="PROTEIN HEMX"/>
    <property type="match status" value="1"/>
</dbReference>
<feature type="transmembrane region" description="Helical" evidence="3">
    <location>
        <begin position="89"/>
        <end position="108"/>
    </location>
</feature>
<feature type="region of interest" description="Disordered" evidence="2">
    <location>
        <begin position="40"/>
        <end position="81"/>
    </location>
</feature>
<dbReference type="PANTHER" id="PTHR38043">
    <property type="entry name" value="PROTEIN HEMX"/>
    <property type="match status" value="1"/>
</dbReference>
<evidence type="ECO:0000256" key="2">
    <source>
        <dbReference type="SAM" id="MobiDB-lite"/>
    </source>
</evidence>
<keyword evidence="3" id="KW-1133">Transmembrane helix</keyword>
<dbReference type="InterPro" id="IPR007470">
    <property type="entry name" value="HemX"/>
</dbReference>
<feature type="compositionally biased region" description="Basic and acidic residues" evidence="2">
    <location>
        <begin position="45"/>
        <end position="64"/>
    </location>
</feature>
<evidence type="ECO:0000256" key="1">
    <source>
        <dbReference type="SAM" id="Coils"/>
    </source>
</evidence>
<keyword evidence="1" id="KW-0175">Coiled coil</keyword>
<feature type="compositionally biased region" description="Polar residues" evidence="2">
    <location>
        <begin position="65"/>
        <end position="81"/>
    </location>
</feature>
<dbReference type="RefSeq" id="WP_187754738.1">
    <property type="nucleotide sequence ID" value="NZ_JABURY010000006.1"/>
</dbReference>
<sequence>MVKNKISSSKIYLVSANATLSNISTVINTKLNHAEPMQPSIIEQQDMKKPTRQTDADIPADKNSDNSLPKQQTSQPKQRTTIKTPISKLSLVAIGLTLGLGGFLYYHAHEQAKQQTQTIEQLQLKLSSLEQSISQSLLDFVNHKLASLTEQQNQQLNELTQKVDQQLTTQAQSQQKFMSQISNTVQVAEQNIEHLNERIAALSTSDNNIWLISQANYYVNLAGRKIWNDQDYTTARLLLKNADMSLAQANDPSLLPARQAINQDIASLATISFTDLDGIVLKLMNLTNTINQLPLVDHYHNIEMTADNNEISVTSQHNANDTSISFSIADWYQNLVKSSQSFFNKFIQVEKYDSFNECITNAGQDKELLNQCQEHNAILLPEQAPYLRENIKLRLLIAAQAVPRHQETIYQHALNDAIKWTNIYFDKNASAVQAFSYELKSLQQQTISNENVPQQLASYNELNKLMQVRVRAMLAN</sequence>
<evidence type="ECO:0000313" key="5">
    <source>
        <dbReference type="Proteomes" id="UP000651208"/>
    </source>
</evidence>
<accession>A0ABR7QVQ8</accession>
<name>A0ABR7QVQ8_9GAMM</name>
<organism evidence="4 5">
    <name type="scientific">Frischella japonica</name>
    <dbReference type="NCBI Taxonomy" id="2741544"/>
    <lineage>
        <taxon>Bacteria</taxon>
        <taxon>Pseudomonadati</taxon>
        <taxon>Pseudomonadota</taxon>
        <taxon>Gammaproteobacteria</taxon>
        <taxon>Orbales</taxon>
        <taxon>Orbaceae</taxon>
        <taxon>Frischella</taxon>
    </lineage>
</organism>
<gene>
    <name evidence="4" type="ORF">FcAc13_03175</name>
</gene>
<keyword evidence="3" id="KW-0472">Membrane</keyword>
<keyword evidence="5" id="KW-1185">Reference proteome</keyword>
<reference evidence="4 5" key="1">
    <citation type="submission" date="2020-06" db="EMBL/GenBank/DDBJ databases">
        <title>Frischella cerana isolated from Apis cerana gut homogenate.</title>
        <authorList>
            <person name="Wolter L.A."/>
            <person name="Suenami S."/>
            <person name="Miyazaki R."/>
        </authorList>
    </citation>
    <scope>NUCLEOTIDE SEQUENCE [LARGE SCALE GENOMIC DNA]</scope>
    <source>
        <strain evidence="4 5">Ac13</strain>
    </source>
</reference>
<dbReference type="EMBL" id="JABURY010000006">
    <property type="protein sequence ID" value="MBC9130307.1"/>
    <property type="molecule type" value="Genomic_DNA"/>
</dbReference>
<proteinExistence type="predicted"/>
<protein>
    <submittedName>
        <fullName evidence="4">Uroporphyrinogen-III C-methyltransferase</fullName>
    </submittedName>
</protein>
<evidence type="ECO:0000256" key="3">
    <source>
        <dbReference type="SAM" id="Phobius"/>
    </source>
</evidence>
<dbReference type="Proteomes" id="UP000651208">
    <property type="component" value="Unassembled WGS sequence"/>
</dbReference>
<dbReference type="Pfam" id="PF04375">
    <property type="entry name" value="HemX"/>
    <property type="match status" value="1"/>
</dbReference>
<keyword evidence="3" id="KW-0812">Transmembrane</keyword>